<dbReference type="Pfam" id="PF22458">
    <property type="entry name" value="RsmF-B_ferredox"/>
    <property type="match status" value="1"/>
</dbReference>
<organism evidence="12 13">
    <name type="scientific">Chrysemys picta bellii</name>
    <name type="common">Western painted turtle</name>
    <name type="synonym">Emys bellii</name>
    <dbReference type="NCBI Taxonomy" id="8478"/>
    <lineage>
        <taxon>Eukaryota</taxon>
        <taxon>Metazoa</taxon>
        <taxon>Chordata</taxon>
        <taxon>Craniata</taxon>
        <taxon>Vertebrata</taxon>
        <taxon>Euteleostomi</taxon>
        <taxon>Archelosauria</taxon>
        <taxon>Testudinata</taxon>
        <taxon>Testudines</taxon>
        <taxon>Cryptodira</taxon>
        <taxon>Durocryptodira</taxon>
        <taxon>Testudinoidea</taxon>
        <taxon>Emydidae</taxon>
        <taxon>Chrysemys</taxon>
    </lineage>
</organism>
<dbReference type="PROSITE" id="PS51686">
    <property type="entry name" value="SAM_MT_RSMB_NOP"/>
    <property type="match status" value="1"/>
</dbReference>
<dbReference type="GO" id="GO:1901796">
    <property type="term" value="P:regulation of signal transduction by p53 class mediator"/>
    <property type="evidence" value="ECO:0007669"/>
    <property type="project" value="Ensembl"/>
</dbReference>
<feature type="compositionally biased region" description="Basic residues" evidence="10">
    <location>
        <begin position="518"/>
        <end position="545"/>
    </location>
</feature>
<dbReference type="PRINTS" id="PR02012">
    <property type="entry name" value="RCMTNOP2"/>
</dbReference>
<evidence type="ECO:0000256" key="10">
    <source>
        <dbReference type="SAM" id="MobiDB-lite"/>
    </source>
</evidence>
<evidence type="ECO:0000313" key="13">
    <source>
        <dbReference type="Proteomes" id="UP000694380"/>
    </source>
</evidence>
<dbReference type="PANTHER" id="PTHR22807">
    <property type="entry name" value="NOP2 YEAST -RELATED NOL1/NOP2/FMU SUN DOMAIN-CONTAINING"/>
    <property type="match status" value="1"/>
</dbReference>
<dbReference type="FunFam" id="3.30.70.1170:FF:000001">
    <property type="entry name" value="Ribosomal RNA methyltransferase Nop2"/>
    <property type="match status" value="1"/>
</dbReference>
<dbReference type="InterPro" id="IPR023273">
    <property type="entry name" value="RCMT_NOP2"/>
</dbReference>
<dbReference type="InterPro" id="IPR011023">
    <property type="entry name" value="Nop2p"/>
</dbReference>
<feature type="binding site" evidence="9">
    <location>
        <position position="314"/>
    </location>
    <ligand>
        <name>S-adenosyl-L-methionine</name>
        <dbReference type="ChEBI" id="CHEBI:59789"/>
    </ligand>
</feature>
<dbReference type="SUPFAM" id="SSF53335">
    <property type="entry name" value="S-adenosyl-L-methionine-dependent methyltransferases"/>
    <property type="match status" value="1"/>
</dbReference>
<reference evidence="12" key="2">
    <citation type="submission" date="2025-09" db="UniProtKB">
        <authorList>
            <consortium name="Ensembl"/>
        </authorList>
    </citation>
    <scope>IDENTIFICATION</scope>
</reference>
<keyword evidence="6 9" id="KW-0949">S-adenosyl-L-methionine</keyword>
<dbReference type="NCBIfam" id="TIGR00446">
    <property type="entry name" value="nop2p"/>
    <property type="match status" value="1"/>
</dbReference>
<dbReference type="PROSITE" id="PS01153">
    <property type="entry name" value="NOL1_NOP2_SUN"/>
    <property type="match status" value="1"/>
</dbReference>
<keyword evidence="7 9" id="KW-0694">RNA-binding</keyword>
<dbReference type="AlphaFoldDB" id="A0A8C3PG42"/>
<evidence type="ECO:0000259" key="11">
    <source>
        <dbReference type="PROSITE" id="PS51686"/>
    </source>
</evidence>
<evidence type="ECO:0000256" key="4">
    <source>
        <dbReference type="ARBA" id="ARBA00022603"/>
    </source>
</evidence>
<dbReference type="InterPro" id="IPR023267">
    <property type="entry name" value="RCMT"/>
</dbReference>
<dbReference type="Ensembl" id="ENSCPBT00000047250.1">
    <property type="protein sequence ID" value="ENSCPBP00000040324.1"/>
    <property type="gene ID" value="ENSCPBG00000027725.1"/>
</dbReference>
<keyword evidence="3" id="KW-0690">Ribosome biogenesis</keyword>
<dbReference type="GO" id="GO:0070475">
    <property type="term" value="P:rRNA base methylation"/>
    <property type="evidence" value="ECO:0007669"/>
    <property type="project" value="TreeGrafter"/>
</dbReference>
<dbReference type="GO" id="GO:0009383">
    <property type="term" value="F:rRNA (cytosine-C5-)-methyltransferase activity"/>
    <property type="evidence" value="ECO:0007669"/>
    <property type="project" value="Ensembl"/>
</dbReference>
<dbReference type="PRINTS" id="PR02008">
    <property type="entry name" value="RCMTFAMILY"/>
</dbReference>
<dbReference type="OMA" id="EPEENEF"/>
<evidence type="ECO:0000256" key="9">
    <source>
        <dbReference type="PROSITE-ProRule" id="PRU01023"/>
    </source>
</evidence>
<evidence type="ECO:0000256" key="7">
    <source>
        <dbReference type="ARBA" id="ARBA00022884"/>
    </source>
</evidence>
<dbReference type="GO" id="GO:0003723">
    <property type="term" value="F:RNA binding"/>
    <property type="evidence" value="ECO:0007669"/>
    <property type="project" value="UniProtKB-UniRule"/>
</dbReference>
<keyword evidence="13" id="KW-1185">Reference proteome</keyword>
<dbReference type="InterPro" id="IPR049560">
    <property type="entry name" value="MeTrfase_RsmB-F_NOP2_cat"/>
</dbReference>
<feature type="active site" description="Nucleophile" evidence="9">
    <location>
        <position position="388"/>
    </location>
</feature>
<evidence type="ECO:0000256" key="3">
    <source>
        <dbReference type="ARBA" id="ARBA00022517"/>
    </source>
</evidence>
<keyword evidence="8" id="KW-0539">Nucleus</keyword>
<dbReference type="Gene3D" id="3.30.70.1170">
    <property type="entry name" value="Sun protein, domain 3"/>
    <property type="match status" value="1"/>
</dbReference>
<evidence type="ECO:0000256" key="5">
    <source>
        <dbReference type="ARBA" id="ARBA00022679"/>
    </source>
</evidence>
<feature type="binding site" evidence="9">
    <location>
        <position position="331"/>
    </location>
    <ligand>
        <name>S-adenosyl-L-methionine</name>
        <dbReference type="ChEBI" id="CHEBI:59789"/>
    </ligand>
</feature>
<dbReference type="Proteomes" id="UP000694380">
    <property type="component" value="Unplaced"/>
</dbReference>
<sequence length="545" mass="61123">MGRKLDVLRKEKRGPGRKARKQKGAEVELAKFLPPGKCLCFRIIFCAHTHTHSPHAVTPVRSCSRGTCALHVMVCTQYSHLSNAQGRVTLLFLDSLTASLPAEPPDLHLVHQRIKENVEVLQDFRVKREAGRARQEYLALLRQDLAVYYSYSDFLLKKLMELFPLPELVNFLESNEVPRPMTLRTNTLKTRRRDLAQALINRGVNLDPLGKWSKTGLVVYDSSVPIGATPEYLAGHYMLQGASSLLPVMALAPQENERILDMCCAPGGKTSYIAQLMKNTGVILANDSSAERLRSVVGNLHRLGVTNAVLSHCDGRQFPKVLGGFDRVLLDAPCSGTGVISKDPAVKTNKDERDILRCAHLQKELILSAIDSVNAASETGGYIVYCTCSIMVEENEWVVDYALKKRNVRLVPTGLDFGKEGFTRFKDRRFHPSLKSTQRFYPHTHNMDGFFIAKLKKFSNAIPKMQKDEESTVETASSASAPEVAAEPQLKRKKLERLKVTMGQKKQQQPPSKGGSVQRHKRPSPRRLGTRPPARKQHRVHRNRQ</sequence>
<dbReference type="InterPro" id="IPR054728">
    <property type="entry name" value="RsmB-like_ferredoxin"/>
</dbReference>
<evidence type="ECO:0000256" key="6">
    <source>
        <dbReference type="ARBA" id="ARBA00022691"/>
    </source>
</evidence>
<feature type="binding site" evidence="9">
    <location>
        <begin position="263"/>
        <end position="269"/>
    </location>
    <ligand>
        <name>S-adenosyl-L-methionine</name>
        <dbReference type="ChEBI" id="CHEBI:59789"/>
    </ligand>
</feature>
<feature type="domain" description="SAM-dependent MTase RsmB/NOP-type" evidence="11">
    <location>
        <begin position="171"/>
        <end position="458"/>
    </location>
</feature>
<dbReference type="PANTHER" id="PTHR22807:SF30">
    <property type="entry name" value="28S RRNA (CYTOSINE(4447)-C(5))-METHYLTRANSFERASE-RELATED"/>
    <property type="match status" value="1"/>
</dbReference>
<accession>A0A8C3PG42</accession>
<feature type="compositionally biased region" description="Low complexity" evidence="10">
    <location>
        <begin position="473"/>
        <end position="488"/>
    </location>
</feature>
<dbReference type="Pfam" id="PF01189">
    <property type="entry name" value="Methyltr_RsmB-F"/>
    <property type="match status" value="1"/>
</dbReference>
<protein>
    <submittedName>
        <fullName evidence="12">NOP2 nucleolar protein</fullName>
    </submittedName>
</protein>
<gene>
    <name evidence="12" type="primary">NOP2</name>
</gene>
<proteinExistence type="inferred from homology"/>
<dbReference type="InterPro" id="IPR029063">
    <property type="entry name" value="SAM-dependent_MTases_sf"/>
</dbReference>
<feature type="compositionally biased region" description="Low complexity" evidence="10">
    <location>
        <begin position="503"/>
        <end position="516"/>
    </location>
</feature>
<feature type="binding site" evidence="9">
    <location>
        <position position="287"/>
    </location>
    <ligand>
        <name>S-adenosyl-L-methionine</name>
        <dbReference type="ChEBI" id="CHEBI:59789"/>
    </ligand>
</feature>
<dbReference type="GO" id="GO:0000470">
    <property type="term" value="P:maturation of LSU-rRNA"/>
    <property type="evidence" value="ECO:0007669"/>
    <property type="project" value="TreeGrafter"/>
</dbReference>
<comment type="similarity">
    <text evidence="2 9">Belongs to the class I-like SAM-binding methyltransferase superfamily. RsmB/NOP family.</text>
</comment>
<reference evidence="12" key="1">
    <citation type="submission" date="2025-08" db="UniProtKB">
        <authorList>
            <consortium name="Ensembl"/>
        </authorList>
    </citation>
    <scope>IDENTIFICATION</scope>
</reference>
<dbReference type="InterPro" id="IPR018314">
    <property type="entry name" value="RsmB/NOL1/NOP2-like_CS"/>
</dbReference>
<dbReference type="GO" id="GO:0008284">
    <property type="term" value="P:positive regulation of cell population proliferation"/>
    <property type="evidence" value="ECO:0007669"/>
    <property type="project" value="Ensembl"/>
</dbReference>
<dbReference type="Gene3D" id="3.40.50.150">
    <property type="entry name" value="Vaccinia Virus protein VP39"/>
    <property type="match status" value="1"/>
</dbReference>
<evidence type="ECO:0000256" key="1">
    <source>
        <dbReference type="ARBA" id="ARBA00004604"/>
    </source>
</evidence>
<feature type="region of interest" description="Disordered" evidence="10">
    <location>
        <begin position="469"/>
        <end position="545"/>
    </location>
</feature>
<dbReference type="SMR" id="A0A8C3PG42"/>
<name>A0A8C3PG42_CHRPI</name>
<evidence type="ECO:0000256" key="8">
    <source>
        <dbReference type="ARBA" id="ARBA00023242"/>
    </source>
</evidence>
<dbReference type="GO" id="GO:0005730">
    <property type="term" value="C:nucleolus"/>
    <property type="evidence" value="ECO:0007669"/>
    <property type="project" value="UniProtKB-SubCell"/>
</dbReference>
<keyword evidence="5 9" id="KW-0808">Transferase</keyword>
<dbReference type="GO" id="GO:0000027">
    <property type="term" value="P:ribosomal large subunit assembly"/>
    <property type="evidence" value="ECO:0007669"/>
    <property type="project" value="Ensembl"/>
</dbReference>
<keyword evidence="4 9" id="KW-0489">Methyltransferase</keyword>
<comment type="subcellular location">
    <subcellularLocation>
        <location evidence="1">Nucleus</location>
        <location evidence="1">Nucleolus</location>
    </subcellularLocation>
</comment>
<evidence type="ECO:0000256" key="2">
    <source>
        <dbReference type="ARBA" id="ARBA00007494"/>
    </source>
</evidence>
<evidence type="ECO:0000313" key="12">
    <source>
        <dbReference type="Ensembl" id="ENSCPBP00000040324.1"/>
    </source>
</evidence>
<dbReference type="CDD" id="cd02440">
    <property type="entry name" value="AdoMet_MTases"/>
    <property type="match status" value="1"/>
</dbReference>
<dbReference type="GeneTree" id="ENSGT00940000161554"/>
<dbReference type="InterPro" id="IPR001678">
    <property type="entry name" value="MeTrfase_RsmB-F_NOP2_dom"/>
</dbReference>